<protein>
    <submittedName>
        <fullName evidence="1">Uncharacterized protein</fullName>
    </submittedName>
</protein>
<dbReference type="RefSeq" id="WP_147168987.1">
    <property type="nucleotide sequence ID" value="NZ_VOOR01000050.1"/>
</dbReference>
<dbReference type="OrthoDB" id="9823914at2"/>
<evidence type="ECO:0000313" key="2">
    <source>
        <dbReference type="Proteomes" id="UP000321580"/>
    </source>
</evidence>
<dbReference type="AlphaFoldDB" id="A0A5C6RH50"/>
<proteinExistence type="predicted"/>
<accession>A0A5C6RH50</accession>
<evidence type="ECO:0000313" key="1">
    <source>
        <dbReference type="EMBL" id="TXB61641.1"/>
    </source>
</evidence>
<organism evidence="1 2">
    <name type="scientific">Phaeodactylibacter luteus</name>
    <dbReference type="NCBI Taxonomy" id="1564516"/>
    <lineage>
        <taxon>Bacteria</taxon>
        <taxon>Pseudomonadati</taxon>
        <taxon>Bacteroidota</taxon>
        <taxon>Saprospiria</taxon>
        <taxon>Saprospirales</taxon>
        <taxon>Haliscomenobacteraceae</taxon>
        <taxon>Phaeodactylibacter</taxon>
    </lineage>
</organism>
<sequence length="247" mass="28856">MKVLEPTVFEVRQDKTDLQIKALRERREQQAEALEALRHAVCKLYRKESVLYADIEQFLLFSHNPQTNFWMERSKLREKIKQEAFGLWLKLEGGKLKIKPEFAESALGFVPDEVQGLTEAWEAVDKLGTENPRRYWSDTAQQFKTVPVTATEQNEIERRNTMMVHKPELKPIIEKLRQEVQLLNLSNIYHDAGINMAKIRQTRPELVPFLGRKDVGTVKGLKTTEFFLNEKMLLHSANPDYKAFDEQ</sequence>
<dbReference type="EMBL" id="VOOR01000050">
    <property type="protein sequence ID" value="TXB61641.1"/>
    <property type="molecule type" value="Genomic_DNA"/>
</dbReference>
<reference evidence="1 2" key="1">
    <citation type="submission" date="2019-08" db="EMBL/GenBank/DDBJ databases">
        <title>Genome of Phaeodactylibacter luteus.</title>
        <authorList>
            <person name="Bowman J.P."/>
        </authorList>
    </citation>
    <scope>NUCLEOTIDE SEQUENCE [LARGE SCALE GENOMIC DNA]</scope>
    <source>
        <strain evidence="1 2">KCTC 42180</strain>
    </source>
</reference>
<keyword evidence="2" id="KW-1185">Reference proteome</keyword>
<gene>
    <name evidence="1" type="ORF">FRY97_18125</name>
</gene>
<comment type="caution">
    <text evidence="1">The sequence shown here is derived from an EMBL/GenBank/DDBJ whole genome shotgun (WGS) entry which is preliminary data.</text>
</comment>
<name>A0A5C6RH50_9BACT</name>
<dbReference type="Proteomes" id="UP000321580">
    <property type="component" value="Unassembled WGS sequence"/>
</dbReference>